<evidence type="ECO:0000313" key="8">
    <source>
        <dbReference type="Proteomes" id="UP000030206"/>
    </source>
</evidence>
<name>A0A0A0RS48_9CAUD</name>
<evidence type="ECO:0000256" key="4">
    <source>
        <dbReference type="ARBA" id="ARBA00022807"/>
    </source>
</evidence>
<dbReference type="EMBL" id="KM236245">
    <property type="protein sequence ID" value="AIW03321.1"/>
    <property type="molecule type" value="Genomic_DNA"/>
</dbReference>
<evidence type="ECO:0000259" key="6">
    <source>
        <dbReference type="PROSITE" id="PS51935"/>
    </source>
</evidence>
<proteinExistence type="inferred from homology"/>
<dbReference type="InterPro" id="IPR000064">
    <property type="entry name" value="NLP_P60_dom"/>
</dbReference>
<dbReference type="Gene3D" id="3.90.1720.10">
    <property type="entry name" value="endopeptidase domain like (from Nostoc punctiforme)"/>
    <property type="match status" value="1"/>
</dbReference>
<dbReference type="KEGG" id="vg:24607063"/>
<dbReference type="PANTHER" id="PTHR47053">
    <property type="entry name" value="MUREIN DD-ENDOPEPTIDASE MEPH-RELATED"/>
    <property type="match status" value="1"/>
</dbReference>
<comment type="similarity">
    <text evidence="1">Belongs to the peptidase C40 family.</text>
</comment>
<dbReference type="OrthoDB" id="684at10239"/>
<dbReference type="InterPro" id="IPR038765">
    <property type="entry name" value="Papain-like_cys_pep_sf"/>
</dbReference>
<evidence type="ECO:0000313" key="7">
    <source>
        <dbReference type="EMBL" id="AIW03321.1"/>
    </source>
</evidence>
<dbReference type="PROSITE" id="PS51935">
    <property type="entry name" value="NLPC_P60"/>
    <property type="match status" value="1"/>
</dbReference>
<gene>
    <name evidence="7" type="ORF">CPT_Mater164</name>
</gene>
<dbReference type="GO" id="GO:0008234">
    <property type="term" value="F:cysteine-type peptidase activity"/>
    <property type="evidence" value="ECO:0007669"/>
    <property type="project" value="UniProtKB-KW"/>
</dbReference>
<evidence type="ECO:0000256" key="1">
    <source>
        <dbReference type="ARBA" id="ARBA00007074"/>
    </source>
</evidence>
<feature type="compositionally biased region" description="Low complexity" evidence="5">
    <location>
        <begin position="364"/>
        <end position="396"/>
    </location>
</feature>
<dbReference type="GO" id="GO:0001897">
    <property type="term" value="P:symbiont-mediated cytolysis of host cell"/>
    <property type="evidence" value="ECO:0007669"/>
    <property type="project" value="UniProtKB-ARBA"/>
</dbReference>
<evidence type="ECO:0000256" key="2">
    <source>
        <dbReference type="ARBA" id="ARBA00022670"/>
    </source>
</evidence>
<dbReference type="InterPro" id="IPR051202">
    <property type="entry name" value="Peptidase_C40"/>
</dbReference>
<dbReference type="Pfam" id="PF00877">
    <property type="entry name" value="NLPC_P60"/>
    <property type="match status" value="1"/>
</dbReference>
<feature type="domain" description="NlpC/P60" evidence="6">
    <location>
        <begin position="622"/>
        <end position="767"/>
    </location>
</feature>
<sequence>MTTVVKRYPTFELELITENTTYELTYDTKTQLKQADFEEALISFSIKNSMQDDSPVFSLVILAKDKWDTIVNSNDLIRIKVIPDVTKGVPDNPYIMVGLISDVRRDGEYSNGSIYYRITGRAMTKALIDFEVGVIQEVATITPTMEWLPDGTEKGLKFSANTAAGIGNEIVERFVYKYAEYSFSNNKGLKDYFTHSFSSWEEDESLGDVTPFVNYEGSLRQFLEDVAAKPFNELFFEYTNDGTCVAMMRPTPFDQDKWKELPSYKFTSDVVVEESFGKSDAEMFSVFVVQAPNLVEFNSLDIGVFPKFHPDLVRKYGYKRLDAQNRYLLSGTVANAQPNNTAADGSNDGSTGQDGTGQDGTGQDGNTNGNQGVTAQTNPTDPNNPNPTDQPLQPQNLAPTFTELLPYLNDNKFFDAENLRKNRNKLLTDLKTKFPNMTEPTANAVLDAIKDGNLDADKYNKILETTGNAQDQQLATDKGASGEKLERYTERLFNWYCENVNFYNGDIRIIGDPTYRLGIKLFYEDAERDTTWEFYLESVQHEFSFTNGYTTVLGVTRGLPDNGAKRFSNLWGKSEDFKGGYLGESSLQDLVDNAKAAAATQGNTGGGGAASGTWGGGQGSGGAMGALSTARQMTQRASKYVFGGGRGGTNIFLANPIIGDCSSFIWWIFQLNGITLKGGATGMNTDTIKVDPQLKVISPRGSSKQAAMGMLQLGDIVYFDTYKVDGHIGIYSGNGHFIGFQTKKGISEANFSSGYYWNKFNGHVLRL</sequence>
<reference evidence="7 8" key="1">
    <citation type="submission" date="2014-07" db="EMBL/GenBank/DDBJ databases">
        <title>Complete Genome of Bacillus megaterium Myophage Mater.</title>
        <authorList>
            <person name="Lancaster J.C."/>
            <person name="Hodde M.K."/>
            <person name="Hernandez A.C."/>
            <person name="Everett G.F.K."/>
        </authorList>
    </citation>
    <scope>NUCLEOTIDE SEQUENCE [LARGE SCALE GENOMIC DNA]</scope>
</reference>
<organism evidence="7 8">
    <name type="scientific">Bacillus phage Mater</name>
    <dbReference type="NCBI Taxonomy" id="1540090"/>
    <lineage>
        <taxon>Viruses</taxon>
        <taxon>Duplodnaviria</taxon>
        <taxon>Heunggongvirae</taxon>
        <taxon>Uroviricota</taxon>
        <taxon>Caudoviricetes</taxon>
        <taxon>Herelleviridae</taxon>
        <taxon>Bastillevirinae</taxon>
        <taxon>Matervirus</taxon>
        <taxon>Matervirus mater</taxon>
    </lineage>
</organism>
<dbReference type="GeneID" id="24607063"/>
<keyword evidence="2" id="KW-0645">Protease</keyword>
<feature type="compositionally biased region" description="Polar residues" evidence="5">
    <location>
        <begin position="334"/>
        <end position="344"/>
    </location>
</feature>
<dbReference type="Proteomes" id="UP000030206">
    <property type="component" value="Segment"/>
</dbReference>
<keyword evidence="3" id="KW-0378">Hydrolase</keyword>
<accession>A0A0A0RS48</accession>
<keyword evidence="8" id="KW-1185">Reference proteome</keyword>
<dbReference type="GO" id="GO:0006508">
    <property type="term" value="P:proteolysis"/>
    <property type="evidence" value="ECO:0007669"/>
    <property type="project" value="UniProtKB-KW"/>
</dbReference>
<dbReference type="RefSeq" id="YP_009151123.1">
    <property type="nucleotide sequence ID" value="NC_027366.1"/>
</dbReference>
<evidence type="ECO:0000256" key="5">
    <source>
        <dbReference type="SAM" id="MobiDB-lite"/>
    </source>
</evidence>
<keyword evidence="4" id="KW-0788">Thiol protease</keyword>
<dbReference type="SUPFAM" id="SSF54001">
    <property type="entry name" value="Cysteine proteinases"/>
    <property type="match status" value="1"/>
</dbReference>
<feature type="compositionally biased region" description="Gly residues" evidence="5">
    <location>
        <begin position="352"/>
        <end position="363"/>
    </location>
</feature>
<dbReference type="PANTHER" id="PTHR47053:SF1">
    <property type="entry name" value="MUREIN DD-ENDOPEPTIDASE MEPH-RELATED"/>
    <property type="match status" value="1"/>
</dbReference>
<evidence type="ECO:0000256" key="3">
    <source>
        <dbReference type="ARBA" id="ARBA00022801"/>
    </source>
</evidence>
<protein>
    <submittedName>
        <fullName evidence="7">Tail lysin</fullName>
    </submittedName>
</protein>
<feature type="region of interest" description="Disordered" evidence="5">
    <location>
        <begin position="334"/>
        <end position="396"/>
    </location>
</feature>